<keyword evidence="2" id="KW-1133">Transmembrane helix</keyword>
<evidence type="ECO:0000313" key="4">
    <source>
        <dbReference type="Proteomes" id="UP000708208"/>
    </source>
</evidence>
<reference evidence="3" key="1">
    <citation type="submission" date="2021-06" db="EMBL/GenBank/DDBJ databases">
        <authorList>
            <person name="Hodson N. C."/>
            <person name="Mongue J. A."/>
            <person name="Jaron S. K."/>
        </authorList>
    </citation>
    <scope>NUCLEOTIDE SEQUENCE</scope>
</reference>
<organism evidence="3 4">
    <name type="scientific">Allacma fusca</name>
    <dbReference type="NCBI Taxonomy" id="39272"/>
    <lineage>
        <taxon>Eukaryota</taxon>
        <taxon>Metazoa</taxon>
        <taxon>Ecdysozoa</taxon>
        <taxon>Arthropoda</taxon>
        <taxon>Hexapoda</taxon>
        <taxon>Collembola</taxon>
        <taxon>Symphypleona</taxon>
        <taxon>Sminthuridae</taxon>
        <taxon>Allacma</taxon>
    </lineage>
</organism>
<proteinExistence type="predicted"/>
<keyword evidence="4" id="KW-1185">Reference proteome</keyword>
<evidence type="ECO:0000256" key="2">
    <source>
        <dbReference type="SAM" id="Phobius"/>
    </source>
</evidence>
<feature type="transmembrane region" description="Helical" evidence="2">
    <location>
        <begin position="79"/>
        <end position="104"/>
    </location>
</feature>
<name>A0A8J2LGB3_9HEXA</name>
<feature type="region of interest" description="Disordered" evidence="1">
    <location>
        <begin position="1"/>
        <end position="24"/>
    </location>
</feature>
<protein>
    <submittedName>
        <fullName evidence="3">Uncharacterized protein</fullName>
    </submittedName>
</protein>
<dbReference type="EMBL" id="CAJVCH010560346">
    <property type="protein sequence ID" value="CAG7831401.1"/>
    <property type="molecule type" value="Genomic_DNA"/>
</dbReference>
<keyword evidence="2" id="KW-0472">Membrane</keyword>
<dbReference type="Proteomes" id="UP000708208">
    <property type="component" value="Unassembled WGS sequence"/>
</dbReference>
<sequence length="114" mass="13314">RYFLEENEAERQPNGKKKQPSSLKNGSESMLRLYAIMAVLISTTNVFETFAEPQSDRFLSSLTDNPKGLTWSQKLPFSVFHVFLLSSFLAMNLYFTYPVYSYMFSRTLILREMM</sequence>
<gene>
    <name evidence="3" type="ORF">AFUS01_LOCUS41147</name>
</gene>
<keyword evidence="2" id="KW-0812">Transmembrane</keyword>
<feature type="non-terminal residue" evidence="3">
    <location>
        <position position="1"/>
    </location>
</feature>
<evidence type="ECO:0000313" key="3">
    <source>
        <dbReference type="EMBL" id="CAG7831401.1"/>
    </source>
</evidence>
<evidence type="ECO:0000256" key="1">
    <source>
        <dbReference type="SAM" id="MobiDB-lite"/>
    </source>
</evidence>
<comment type="caution">
    <text evidence="3">The sequence shown here is derived from an EMBL/GenBank/DDBJ whole genome shotgun (WGS) entry which is preliminary data.</text>
</comment>
<dbReference type="AlphaFoldDB" id="A0A8J2LGB3"/>
<accession>A0A8J2LGB3</accession>